<evidence type="ECO:0000313" key="2">
    <source>
        <dbReference type="EMBL" id="HGL40681.1"/>
    </source>
</evidence>
<name>A0A7J3G4H2_CALS0</name>
<proteinExistence type="predicted"/>
<dbReference type="AlphaFoldDB" id="A0A7J3G4H2"/>
<protein>
    <recommendedName>
        <fullName evidence="3">DUF4325 domain-containing protein</fullName>
    </recommendedName>
</protein>
<dbReference type="EMBL" id="DTCM01000039">
    <property type="protein sequence ID" value="HGL40681.1"/>
    <property type="molecule type" value="Genomic_DNA"/>
</dbReference>
<gene>
    <name evidence="2" type="ORF">ENU43_03325</name>
</gene>
<feature type="region of interest" description="Disordered" evidence="1">
    <location>
        <begin position="86"/>
        <end position="127"/>
    </location>
</feature>
<accession>A0A7J3G4H2</accession>
<evidence type="ECO:0000256" key="1">
    <source>
        <dbReference type="SAM" id="MobiDB-lite"/>
    </source>
</evidence>
<sequence length="127" mass="14608">MRLKLVEAYSENLLLRDTADTLFDTIEKTHDEEIVIDYEGVRSITRAFAHQYILRKRMCRKKVIEENMSEEIRQMFEIVSKGRKPAKHVLPPTQPPIYLSMSQEGLQSPNQPPGSAGGSDEWETTNT</sequence>
<evidence type="ECO:0008006" key="3">
    <source>
        <dbReference type="Google" id="ProtNLM"/>
    </source>
</evidence>
<comment type="caution">
    <text evidence="2">The sequence shown here is derived from an EMBL/GenBank/DDBJ whole genome shotgun (WGS) entry which is preliminary data.</text>
</comment>
<organism evidence="2">
    <name type="scientific">Caldiarchaeum subterraneum</name>
    <dbReference type="NCBI Taxonomy" id="311458"/>
    <lineage>
        <taxon>Archaea</taxon>
        <taxon>Nitrososphaerota</taxon>
        <taxon>Candidatus Caldarchaeales</taxon>
        <taxon>Candidatus Caldarchaeaceae</taxon>
        <taxon>Candidatus Caldarchaeum</taxon>
    </lineage>
</organism>
<feature type="compositionally biased region" description="Polar residues" evidence="1">
    <location>
        <begin position="100"/>
        <end position="109"/>
    </location>
</feature>
<reference evidence="2" key="1">
    <citation type="journal article" date="2020" name="mSystems">
        <title>Genome- and Community-Level Interaction Insights into Carbon Utilization and Element Cycling Functions of Hydrothermarchaeota in Hydrothermal Sediment.</title>
        <authorList>
            <person name="Zhou Z."/>
            <person name="Liu Y."/>
            <person name="Xu W."/>
            <person name="Pan J."/>
            <person name="Luo Z.H."/>
            <person name="Li M."/>
        </authorList>
    </citation>
    <scope>NUCLEOTIDE SEQUENCE [LARGE SCALE GENOMIC DNA]</scope>
    <source>
        <strain evidence="2">SpSt-669</strain>
    </source>
</reference>